<keyword evidence="2" id="KW-1185">Reference proteome</keyword>
<dbReference type="Proteomes" id="UP000805193">
    <property type="component" value="Unassembled WGS sequence"/>
</dbReference>
<feature type="non-terminal residue" evidence="1">
    <location>
        <position position="1"/>
    </location>
</feature>
<reference evidence="1 2" key="1">
    <citation type="journal article" date="2020" name="Cell">
        <title>Large-Scale Comparative Analyses of Tick Genomes Elucidate Their Genetic Diversity and Vector Capacities.</title>
        <authorList>
            <consortium name="Tick Genome and Microbiome Consortium (TIGMIC)"/>
            <person name="Jia N."/>
            <person name="Wang J."/>
            <person name="Shi W."/>
            <person name="Du L."/>
            <person name="Sun Y."/>
            <person name="Zhan W."/>
            <person name="Jiang J.F."/>
            <person name="Wang Q."/>
            <person name="Zhang B."/>
            <person name="Ji P."/>
            <person name="Bell-Sakyi L."/>
            <person name="Cui X.M."/>
            <person name="Yuan T.T."/>
            <person name="Jiang B.G."/>
            <person name="Yang W.F."/>
            <person name="Lam T.T."/>
            <person name="Chang Q.C."/>
            <person name="Ding S.J."/>
            <person name="Wang X.J."/>
            <person name="Zhu J.G."/>
            <person name="Ruan X.D."/>
            <person name="Zhao L."/>
            <person name="Wei J.T."/>
            <person name="Ye R.Z."/>
            <person name="Que T.C."/>
            <person name="Du C.H."/>
            <person name="Zhou Y.H."/>
            <person name="Cheng J.X."/>
            <person name="Dai P.F."/>
            <person name="Guo W.B."/>
            <person name="Han X.H."/>
            <person name="Huang E.J."/>
            <person name="Li L.F."/>
            <person name="Wei W."/>
            <person name="Gao Y.C."/>
            <person name="Liu J.Z."/>
            <person name="Shao H.Z."/>
            <person name="Wang X."/>
            <person name="Wang C.C."/>
            <person name="Yang T.C."/>
            <person name="Huo Q.B."/>
            <person name="Li W."/>
            <person name="Chen H.Y."/>
            <person name="Chen S.E."/>
            <person name="Zhou L.G."/>
            <person name="Ni X.B."/>
            <person name="Tian J.H."/>
            <person name="Sheng Y."/>
            <person name="Liu T."/>
            <person name="Pan Y.S."/>
            <person name="Xia L.Y."/>
            <person name="Li J."/>
            <person name="Zhao F."/>
            <person name="Cao W.C."/>
        </authorList>
    </citation>
    <scope>NUCLEOTIDE SEQUENCE [LARGE SCALE GENOMIC DNA]</scope>
    <source>
        <strain evidence="1">Iper-2018</strain>
    </source>
</reference>
<dbReference type="EMBL" id="JABSTQ010011105">
    <property type="protein sequence ID" value="KAG0415128.1"/>
    <property type="molecule type" value="Genomic_DNA"/>
</dbReference>
<sequence>AHRLFPRCAKISACGLPWKRHHGRFKTGKPLFSATSPLSQLTGTKENKFGDREV</sequence>
<feature type="non-terminal residue" evidence="1">
    <location>
        <position position="54"/>
    </location>
</feature>
<name>A0AC60P6N8_IXOPE</name>
<gene>
    <name evidence="1" type="ORF">HPB47_007700</name>
</gene>
<accession>A0AC60P6N8</accession>
<evidence type="ECO:0000313" key="1">
    <source>
        <dbReference type="EMBL" id="KAG0415128.1"/>
    </source>
</evidence>
<organism evidence="1 2">
    <name type="scientific">Ixodes persulcatus</name>
    <name type="common">Taiga tick</name>
    <dbReference type="NCBI Taxonomy" id="34615"/>
    <lineage>
        <taxon>Eukaryota</taxon>
        <taxon>Metazoa</taxon>
        <taxon>Ecdysozoa</taxon>
        <taxon>Arthropoda</taxon>
        <taxon>Chelicerata</taxon>
        <taxon>Arachnida</taxon>
        <taxon>Acari</taxon>
        <taxon>Parasitiformes</taxon>
        <taxon>Ixodida</taxon>
        <taxon>Ixodoidea</taxon>
        <taxon>Ixodidae</taxon>
        <taxon>Ixodinae</taxon>
        <taxon>Ixodes</taxon>
    </lineage>
</organism>
<proteinExistence type="predicted"/>
<evidence type="ECO:0000313" key="2">
    <source>
        <dbReference type="Proteomes" id="UP000805193"/>
    </source>
</evidence>
<comment type="caution">
    <text evidence="1">The sequence shown here is derived from an EMBL/GenBank/DDBJ whole genome shotgun (WGS) entry which is preliminary data.</text>
</comment>
<protein>
    <submittedName>
        <fullName evidence="1">Uncharacterized protein</fullName>
    </submittedName>
</protein>